<feature type="compositionally biased region" description="Basic and acidic residues" evidence="2">
    <location>
        <begin position="171"/>
        <end position="248"/>
    </location>
</feature>
<name>A0A1I7S9P7_BURXY</name>
<dbReference type="Gene3D" id="2.60.40.10">
    <property type="entry name" value="Immunoglobulins"/>
    <property type="match status" value="1"/>
</dbReference>
<dbReference type="InterPro" id="IPR013783">
    <property type="entry name" value="Ig-like_fold"/>
</dbReference>
<feature type="domain" description="MSP" evidence="3">
    <location>
        <begin position="38"/>
        <end position="154"/>
    </location>
</feature>
<dbReference type="SUPFAM" id="SSF49354">
    <property type="entry name" value="PapD-like"/>
    <property type="match status" value="1"/>
</dbReference>
<reference evidence="5" key="2">
    <citation type="submission" date="2020-08" db="EMBL/GenBank/DDBJ databases">
        <authorList>
            <person name="Kikuchi T."/>
        </authorList>
    </citation>
    <scope>NUCLEOTIDE SEQUENCE</scope>
    <source>
        <strain evidence="4">Ka4C1</strain>
    </source>
</reference>
<dbReference type="EMBL" id="CAJFCV020000006">
    <property type="protein sequence ID" value="CAG9131904.1"/>
    <property type="molecule type" value="Genomic_DNA"/>
</dbReference>
<evidence type="ECO:0000313" key="7">
    <source>
        <dbReference type="Proteomes" id="UP000659654"/>
    </source>
</evidence>
<dbReference type="InterPro" id="IPR000535">
    <property type="entry name" value="MSP_dom"/>
</dbReference>
<dbReference type="Proteomes" id="UP000659654">
    <property type="component" value="Unassembled WGS sequence"/>
</dbReference>
<dbReference type="Proteomes" id="UP000095284">
    <property type="component" value="Unplaced"/>
</dbReference>
<evidence type="ECO:0000313" key="6">
    <source>
        <dbReference type="Proteomes" id="UP000095284"/>
    </source>
</evidence>
<evidence type="ECO:0000313" key="8">
    <source>
        <dbReference type="WBParaSite" id="BXY_0974400.1"/>
    </source>
</evidence>
<dbReference type="EMBL" id="CAJFDI010000006">
    <property type="protein sequence ID" value="CAD5235473.1"/>
    <property type="molecule type" value="Genomic_DNA"/>
</dbReference>
<organism evidence="6 8">
    <name type="scientific">Bursaphelenchus xylophilus</name>
    <name type="common">Pinewood nematode worm</name>
    <name type="synonym">Aphelenchoides xylophilus</name>
    <dbReference type="NCBI Taxonomy" id="6326"/>
    <lineage>
        <taxon>Eukaryota</taxon>
        <taxon>Metazoa</taxon>
        <taxon>Ecdysozoa</taxon>
        <taxon>Nematoda</taxon>
        <taxon>Chromadorea</taxon>
        <taxon>Rhabditida</taxon>
        <taxon>Tylenchina</taxon>
        <taxon>Tylenchomorpha</taxon>
        <taxon>Aphelenchoidea</taxon>
        <taxon>Aphelenchoididae</taxon>
        <taxon>Bursaphelenchus</taxon>
    </lineage>
</organism>
<sequence length="248" mass="28381">MADPKKSEEKKADAKPDGNKPADLPGPIPNKAGEPDFKLQLEPDRCAIFKSDELLTKPCILVWALTNNTGKRQVFKVKCSSNEVFRVTPPLGFVDDKQTVKVQVICMLKEMGPTRHFFAVYHTVPDKDVKTARAAWTPETKPDGVRRLPCLFLKNDGTPWTVDPNAPPKDAGAKDSKKKDDKKEEKKEEKKPEEKKEAKKEDKKEEKKEEGEEEKKEEAKEEKKEEKDEKKKEEKKEEKKKDEKPAKK</sequence>
<dbReference type="eggNOG" id="KOG0439">
    <property type="taxonomic scope" value="Eukaryota"/>
</dbReference>
<evidence type="ECO:0000256" key="1">
    <source>
        <dbReference type="RuleBase" id="RU003425"/>
    </source>
</evidence>
<keyword evidence="7" id="KW-1185">Reference proteome</keyword>
<evidence type="ECO:0000313" key="4">
    <source>
        <dbReference type="EMBL" id="CAD5235473.1"/>
    </source>
</evidence>
<dbReference type="Proteomes" id="UP000582659">
    <property type="component" value="Unassembled WGS sequence"/>
</dbReference>
<dbReference type="SMR" id="A0A1I7S9P7"/>
<keyword evidence="1" id="KW-0963">Cytoplasm</keyword>
<dbReference type="InterPro" id="IPR008962">
    <property type="entry name" value="PapD-like_sf"/>
</dbReference>
<dbReference type="Pfam" id="PF00635">
    <property type="entry name" value="Motile_Sperm"/>
    <property type="match status" value="1"/>
</dbReference>
<dbReference type="OrthoDB" id="5855827at2759"/>
<dbReference type="PANTHER" id="PTHR21513">
    <property type="entry name" value="MAJOR SPERM PROTEIN"/>
    <property type="match status" value="1"/>
</dbReference>
<dbReference type="AlphaFoldDB" id="A0A1I7S9P7"/>
<dbReference type="WBParaSite" id="BXY_0974400.1">
    <property type="protein sequence ID" value="BXY_0974400.1"/>
    <property type="gene ID" value="BXY_0974400"/>
</dbReference>
<protein>
    <recommendedName>
        <fullName evidence="1">Major sperm protein</fullName>
    </recommendedName>
</protein>
<feature type="compositionally biased region" description="Basic and acidic residues" evidence="2">
    <location>
        <begin position="1"/>
        <end position="20"/>
    </location>
</feature>
<dbReference type="PANTHER" id="PTHR21513:SF19">
    <property type="entry name" value="MAJOR SPERM PROTEIN"/>
    <property type="match status" value="1"/>
</dbReference>
<comment type="function">
    <text evidence="1">Central component in molecular interactions underlying sperm crawling. Forms an extensive filament system that extends from sperm villipoda, along the leading edge of the pseudopod.</text>
</comment>
<keyword evidence="1" id="KW-0206">Cytoskeleton</keyword>
<evidence type="ECO:0000256" key="2">
    <source>
        <dbReference type="SAM" id="MobiDB-lite"/>
    </source>
</evidence>
<reference evidence="8" key="1">
    <citation type="submission" date="2016-11" db="UniProtKB">
        <authorList>
            <consortium name="WormBaseParasite"/>
        </authorList>
    </citation>
    <scope>IDENTIFICATION</scope>
</reference>
<feature type="region of interest" description="Disordered" evidence="2">
    <location>
        <begin position="155"/>
        <end position="248"/>
    </location>
</feature>
<evidence type="ECO:0000313" key="5">
    <source>
        <dbReference type="EMBL" id="CAG9131904.1"/>
    </source>
</evidence>
<evidence type="ECO:0000259" key="3">
    <source>
        <dbReference type="PROSITE" id="PS50202"/>
    </source>
</evidence>
<accession>A0A1I7S9P7</accession>
<dbReference type="PROSITE" id="PS50202">
    <property type="entry name" value="MSP"/>
    <property type="match status" value="1"/>
</dbReference>
<proteinExistence type="predicted"/>
<feature type="region of interest" description="Disordered" evidence="2">
    <location>
        <begin position="1"/>
        <end position="36"/>
    </location>
</feature>
<gene>
    <name evidence="4" type="ORF">BXYJ_LOCUS15564</name>
</gene>